<evidence type="ECO:0000256" key="1">
    <source>
        <dbReference type="ARBA" id="ARBA00023157"/>
    </source>
</evidence>
<keyword evidence="1" id="KW-1015">Disulfide bond</keyword>
<accession>A0A7L3UNU7</accession>
<sequence length="80" mass="8531">LFPSLGIVQLEQAIVNISAEMESIANATADALLGLQTEIQSLKEVIWQNREVLDILTAHAGGVCTLINASCCAYVDESGR</sequence>
<dbReference type="InterPro" id="IPR018154">
    <property type="entry name" value="TLV/ENV_coat_polyprotein"/>
</dbReference>
<dbReference type="Proteomes" id="UP000535478">
    <property type="component" value="Unassembled WGS sequence"/>
</dbReference>
<name>A0A7L3UNU7_URIAL</name>
<evidence type="ECO:0000313" key="3">
    <source>
        <dbReference type="Proteomes" id="UP000535478"/>
    </source>
</evidence>
<feature type="non-terminal residue" evidence="2">
    <location>
        <position position="80"/>
    </location>
</feature>
<proteinExistence type="predicted"/>
<protein>
    <submittedName>
        <fullName evidence="2">ERVV2 protein</fullName>
    </submittedName>
</protein>
<dbReference type="SUPFAM" id="SSF58069">
    <property type="entry name" value="Virus ectodomain"/>
    <property type="match status" value="1"/>
</dbReference>
<reference evidence="2 3" key="1">
    <citation type="submission" date="2019-09" db="EMBL/GenBank/DDBJ databases">
        <title>Bird 10,000 Genomes (B10K) Project - Family phase.</title>
        <authorList>
            <person name="Zhang G."/>
        </authorList>
    </citation>
    <scope>NUCLEOTIDE SEQUENCE [LARGE SCALE GENOMIC DNA]</scope>
    <source>
        <strain evidence="2">OUT-0019</strain>
        <tissue evidence="2">Blood</tissue>
    </source>
</reference>
<dbReference type="Pfam" id="PF00429">
    <property type="entry name" value="TLV_coat"/>
    <property type="match status" value="1"/>
</dbReference>
<comment type="caution">
    <text evidence="2">The sequence shown here is derived from an EMBL/GenBank/DDBJ whole genome shotgun (WGS) entry which is preliminary data.</text>
</comment>
<dbReference type="PANTHER" id="PTHR10424">
    <property type="entry name" value="VIRAL ENVELOPE PROTEIN"/>
    <property type="match status" value="1"/>
</dbReference>
<dbReference type="PANTHER" id="PTHR10424:SF73">
    <property type="entry name" value="ENDOGENOUS RETROVIRUS GROUP FC1 ENV POLYPROTEIN-RELATED"/>
    <property type="match status" value="1"/>
</dbReference>
<organism evidence="2 3">
    <name type="scientific">Uria aalge</name>
    <name type="common">Common mure</name>
    <name type="synonym">Colymbus aalge</name>
    <dbReference type="NCBI Taxonomy" id="13746"/>
    <lineage>
        <taxon>Eukaryota</taxon>
        <taxon>Metazoa</taxon>
        <taxon>Chordata</taxon>
        <taxon>Craniata</taxon>
        <taxon>Vertebrata</taxon>
        <taxon>Euteleostomi</taxon>
        <taxon>Archelosauria</taxon>
        <taxon>Archosauria</taxon>
        <taxon>Dinosauria</taxon>
        <taxon>Saurischia</taxon>
        <taxon>Theropoda</taxon>
        <taxon>Coelurosauria</taxon>
        <taxon>Aves</taxon>
        <taxon>Neognathae</taxon>
        <taxon>Neoaves</taxon>
        <taxon>Charadriiformes</taxon>
        <taxon>Alcidae</taxon>
        <taxon>Uria</taxon>
    </lineage>
</organism>
<evidence type="ECO:0000313" key="2">
    <source>
        <dbReference type="EMBL" id="NXV53772.1"/>
    </source>
</evidence>
<keyword evidence="3" id="KW-1185">Reference proteome</keyword>
<gene>
    <name evidence="2" type="primary">Ervv2</name>
    <name evidence="2" type="ORF">URIAAL_R15267</name>
</gene>
<dbReference type="EMBL" id="VZUE01024207">
    <property type="protein sequence ID" value="NXV53772.1"/>
    <property type="molecule type" value="Genomic_DNA"/>
</dbReference>
<dbReference type="Gene3D" id="1.10.287.210">
    <property type="match status" value="1"/>
</dbReference>
<dbReference type="AlphaFoldDB" id="A0A7L3UNU7"/>
<feature type="non-terminal residue" evidence="2">
    <location>
        <position position="1"/>
    </location>
</feature>